<dbReference type="Pfam" id="PF24035">
    <property type="entry name" value="DUF7344"/>
    <property type="match status" value="1"/>
</dbReference>
<keyword evidence="3" id="KW-1185">Reference proteome</keyword>
<dbReference type="AlphaFoldDB" id="L9XNK2"/>
<dbReference type="Proteomes" id="UP000011531">
    <property type="component" value="Unassembled WGS sequence"/>
</dbReference>
<dbReference type="InterPro" id="IPR055768">
    <property type="entry name" value="DUF7344"/>
</dbReference>
<proteinExistence type="predicted"/>
<dbReference type="InterPro" id="IPR036388">
    <property type="entry name" value="WH-like_DNA-bd_sf"/>
</dbReference>
<feature type="domain" description="DUF7344" evidence="1">
    <location>
        <begin position="6"/>
        <end position="75"/>
    </location>
</feature>
<evidence type="ECO:0000259" key="1">
    <source>
        <dbReference type="Pfam" id="PF24035"/>
    </source>
</evidence>
<comment type="caution">
    <text evidence="2">The sequence shown here is derived from an EMBL/GenBank/DDBJ whole genome shotgun (WGS) entry which is preliminary data.</text>
</comment>
<name>L9XNK2_9EURY</name>
<evidence type="ECO:0000313" key="2">
    <source>
        <dbReference type="EMBL" id="ELY63374.1"/>
    </source>
</evidence>
<dbReference type="EMBL" id="AOIA01000045">
    <property type="protein sequence ID" value="ELY63374.1"/>
    <property type="molecule type" value="Genomic_DNA"/>
</dbReference>
<protein>
    <recommendedName>
        <fullName evidence="1">DUF7344 domain-containing protein</fullName>
    </recommendedName>
</protein>
<reference evidence="2 3" key="1">
    <citation type="journal article" date="2014" name="PLoS Genet.">
        <title>Phylogenetically driven sequencing of extremely halophilic archaea reveals strategies for static and dynamic osmo-response.</title>
        <authorList>
            <person name="Becker E.A."/>
            <person name="Seitzer P.M."/>
            <person name="Tritt A."/>
            <person name="Larsen D."/>
            <person name="Krusor M."/>
            <person name="Yao A.I."/>
            <person name="Wu D."/>
            <person name="Madern D."/>
            <person name="Eisen J.A."/>
            <person name="Darling A.E."/>
            <person name="Facciotti M.T."/>
        </authorList>
    </citation>
    <scope>NUCLEOTIDE SEQUENCE [LARGE SCALE GENOMIC DNA]</scope>
    <source>
        <strain evidence="2 3">DSM 18795</strain>
    </source>
</reference>
<organism evidence="2 3">
    <name type="scientific">Natronococcus jeotgali DSM 18795</name>
    <dbReference type="NCBI Taxonomy" id="1227498"/>
    <lineage>
        <taxon>Archaea</taxon>
        <taxon>Methanobacteriati</taxon>
        <taxon>Methanobacteriota</taxon>
        <taxon>Stenosarchaea group</taxon>
        <taxon>Halobacteria</taxon>
        <taxon>Halobacteriales</taxon>
        <taxon>Natrialbaceae</taxon>
        <taxon>Natronococcus</taxon>
    </lineage>
</organism>
<accession>L9XNK2</accession>
<dbReference type="OrthoDB" id="174098at2157"/>
<gene>
    <name evidence="2" type="ORF">C492_07030</name>
</gene>
<dbReference type="Gene3D" id="1.10.10.10">
    <property type="entry name" value="Winged helix-like DNA-binding domain superfamily/Winged helix DNA-binding domain"/>
    <property type="match status" value="1"/>
</dbReference>
<evidence type="ECO:0000313" key="3">
    <source>
        <dbReference type="Proteomes" id="UP000011531"/>
    </source>
</evidence>
<sequence>MDHLLDVLANKYRRRVLVALLEHNPQDDHDPQIPDNVNYEAEDLESLMINMRHTHLPKLEDARFIEWDRETNTVRKGPQFEDIRPLLELMENHADKFPDDWL</sequence>